<dbReference type="SFLD" id="SFLDG01069">
    <property type="entry name" value="UPF0313"/>
    <property type="match status" value="1"/>
</dbReference>
<feature type="domain" description="Radical SAM core" evidence="8">
    <location>
        <begin position="293"/>
        <end position="565"/>
    </location>
</feature>
<dbReference type="Proteomes" id="UP001198182">
    <property type="component" value="Unassembled WGS sequence"/>
</dbReference>
<dbReference type="InterPro" id="IPR013704">
    <property type="entry name" value="UPF0313_N"/>
</dbReference>
<dbReference type="InterPro" id="IPR024560">
    <property type="entry name" value="UPF0313_C"/>
</dbReference>
<dbReference type="RefSeq" id="WP_308455124.1">
    <property type="nucleotide sequence ID" value="NZ_JAJEQR010000093.1"/>
</dbReference>
<dbReference type="GO" id="GO:0005506">
    <property type="term" value="F:iron ion binding"/>
    <property type="evidence" value="ECO:0007669"/>
    <property type="project" value="UniProtKB-UniRule"/>
</dbReference>
<keyword evidence="3 6" id="KW-0479">Metal-binding</keyword>
<reference evidence="9" key="1">
    <citation type="submission" date="2021-10" db="EMBL/GenBank/DDBJ databases">
        <title>Anaerobic single-cell dispensing facilitates the cultivation of human gut bacteria.</title>
        <authorList>
            <person name="Afrizal A."/>
        </authorList>
    </citation>
    <scope>NUCLEOTIDE SEQUENCE</scope>
    <source>
        <strain evidence="9">CLA-AA-H215</strain>
    </source>
</reference>
<dbReference type="Pfam" id="PF08497">
    <property type="entry name" value="Radical_SAM_N"/>
    <property type="match status" value="1"/>
</dbReference>
<keyword evidence="2 6" id="KW-0949">S-adenosyl-L-methionine</keyword>
<evidence type="ECO:0000313" key="10">
    <source>
        <dbReference type="Proteomes" id="UP001198182"/>
    </source>
</evidence>
<evidence type="ECO:0000256" key="7">
    <source>
        <dbReference type="SAM" id="MobiDB-lite"/>
    </source>
</evidence>
<dbReference type="GO" id="GO:0051539">
    <property type="term" value="F:4 iron, 4 sulfur cluster binding"/>
    <property type="evidence" value="ECO:0007669"/>
    <property type="project" value="UniProtKB-KW"/>
</dbReference>
<dbReference type="InterPro" id="IPR022946">
    <property type="entry name" value="UPF0313"/>
</dbReference>
<dbReference type="PANTHER" id="PTHR32331:SF0">
    <property type="entry name" value="UPF0313 PROTEIN YGIQ"/>
    <property type="match status" value="1"/>
</dbReference>
<dbReference type="AlphaFoldDB" id="A0AAE3EDU0"/>
<dbReference type="PANTHER" id="PTHR32331">
    <property type="entry name" value="UPF0313 PROTEIN YGIQ"/>
    <property type="match status" value="1"/>
</dbReference>
<feature type="binding site" evidence="6">
    <location>
        <position position="312"/>
    </location>
    <ligand>
        <name>[4Fe-4S] cluster</name>
        <dbReference type="ChEBI" id="CHEBI:49883"/>
        <note>4Fe-4S-S-AdoMet</note>
    </ligand>
</feature>
<feature type="compositionally biased region" description="Polar residues" evidence="7">
    <location>
        <begin position="610"/>
        <end position="628"/>
    </location>
</feature>
<dbReference type="SUPFAM" id="SSF102114">
    <property type="entry name" value="Radical SAM enzymes"/>
    <property type="match status" value="1"/>
</dbReference>
<dbReference type="SFLD" id="SFLDS00029">
    <property type="entry name" value="Radical_SAM"/>
    <property type="match status" value="1"/>
</dbReference>
<feature type="compositionally biased region" description="Basic residues" evidence="7">
    <location>
        <begin position="638"/>
        <end position="651"/>
    </location>
</feature>
<dbReference type="SMART" id="SM00729">
    <property type="entry name" value="Elp3"/>
    <property type="match status" value="1"/>
</dbReference>
<feature type="binding site" evidence="6">
    <location>
        <position position="308"/>
    </location>
    <ligand>
        <name>[4Fe-4S] cluster</name>
        <dbReference type="ChEBI" id="CHEBI:49883"/>
        <note>4Fe-4S-S-AdoMet</note>
    </ligand>
</feature>
<dbReference type="InterPro" id="IPR058240">
    <property type="entry name" value="rSAM_sf"/>
</dbReference>
<keyword evidence="4 6" id="KW-0408">Iron</keyword>
<name>A0AAE3EDU0_9FIRM</name>
<evidence type="ECO:0000256" key="3">
    <source>
        <dbReference type="ARBA" id="ARBA00022723"/>
    </source>
</evidence>
<dbReference type="InterPro" id="IPR006638">
    <property type="entry name" value="Elp3/MiaA/NifB-like_rSAM"/>
</dbReference>
<evidence type="ECO:0000256" key="5">
    <source>
        <dbReference type="ARBA" id="ARBA00023014"/>
    </source>
</evidence>
<dbReference type="PROSITE" id="PS51918">
    <property type="entry name" value="RADICAL_SAM"/>
    <property type="match status" value="1"/>
</dbReference>
<feature type="region of interest" description="Disordered" evidence="7">
    <location>
        <begin position="595"/>
        <end position="651"/>
    </location>
</feature>
<dbReference type="Pfam" id="PF11842">
    <property type="entry name" value="DUF3362"/>
    <property type="match status" value="1"/>
</dbReference>
<feature type="binding site" evidence="6">
    <location>
        <position position="315"/>
    </location>
    <ligand>
        <name>[4Fe-4S] cluster</name>
        <dbReference type="ChEBI" id="CHEBI:49883"/>
        <note>4Fe-4S-S-AdoMet</note>
    </ligand>
</feature>
<dbReference type="Gene3D" id="3.80.30.20">
    <property type="entry name" value="tm_1862 like domain"/>
    <property type="match status" value="1"/>
</dbReference>
<evidence type="ECO:0000256" key="4">
    <source>
        <dbReference type="ARBA" id="ARBA00023004"/>
    </source>
</evidence>
<dbReference type="NCBIfam" id="TIGR03904">
    <property type="entry name" value="SAM_YgiQ"/>
    <property type="match status" value="1"/>
</dbReference>
<dbReference type="SFLD" id="SFLDG01082">
    <property type="entry name" value="B12-binding_domain_containing"/>
    <property type="match status" value="1"/>
</dbReference>
<dbReference type="Pfam" id="PF04055">
    <property type="entry name" value="Radical_SAM"/>
    <property type="match status" value="1"/>
</dbReference>
<accession>A0AAE3EDU0</accession>
<dbReference type="GO" id="GO:0003824">
    <property type="term" value="F:catalytic activity"/>
    <property type="evidence" value="ECO:0007669"/>
    <property type="project" value="InterPro"/>
</dbReference>
<comment type="similarity">
    <text evidence="6">Belongs to the UPF0313 family.</text>
</comment>
<keyword evidence="5 6" id="KW-0411">Iron-sulfur</keyword>
<comment type="caution">
    <text evidence="9">The sequence shown here is derived from an EMBL/GenBank/DDBJ whole genome shotgun (WGS) entry which is preliminary data.</text>
</comment>
<dbReference type="InterPro" id="IPR007197">
    <property type="entry name" value="rSAM"/>
</dbReference>
<protein>
    <submittedName>
        <fullName evidence="9">YgiQ family radical SAM protein</fullName>
    </submittedName>
</protein>
<proteinExistence type="inferred from homology"/>
<keyword evidence="10" id="KW-1185">Reference proteome</keyword>
<evidence type="ECO:0000256" key="1">
    <source>
        <dbReference type="ARBA" id="ARBA00022485"/>
    </source>
</evidence>
<organism evidence="9 10">
    <name type="scientific">Hominifimenecus microfluidus</name>
    <dbReference type="NCBI Taxonomy" id="2885348"/>
    <lineage>
        <taxon>Bacteria</taxon>
        <taxon>Bacillati</taxon>
        <taxon>Bacillota</taxon>
        <taxon>Clostridia</taxon>
        <taxon>Lachnospirales</taxon>
        <taxon>Lachnospiraceae</taxon>
        <taxon>Hominifimenecus</taxon>
    </lineage>
</organism>
<dbReference type="HAMAP" id="MF_01251">
    <property type="entry name" value="UPF0313"/>
    <property type="match status" value="1"/>
</dbReference>
<evidence type="ECO:0000259" key="8">
    <source>
        <dbReference type="PROSITE" id="PS51918"/>
    </source>
</evidence>
<dbReference type="InterPro" id="IPR023404">
    <property type="entry name" value="rSAM_horseshoe"/>
</dbReference>
<keyword evidence="1 6" id="KW-0004">4Fe-4S</keyword>
<gene>
    <name evidence="9" type="ORF">LKD81_17370</name>
</gene>
<evidence type="ECO:0000256" key="2">
    <source>
        <dbReference type="ARBA" id="ARBA00022691"/>
    </source>
</evidence>
<evidence type="ECO:0000313" key="9">
    <source>
        <dbReference type="EMBL" id="MCC2232737.1"/>
    </source>
</evidence>
<evidence type="ECO:0000256" key="6">
    <source>
        <dbReference type="HAMAP-Rule" id="MF_01251"/>
    </source>
</evidence>
<sequence length="651" mass="73462">MTEFLPMNRKEMEDRGWDRPDFVYVCGDAYVDHPSFGAAIITRLLESRGYRVAFLAQPDWRNEDSVREFGEPRLGFLVSAGNMDSMVNHYSVSKRRRGTDAYSPGGQMGLRPDRAVIVYSSLIRRVYPKVPIILGGIEASLRRMAHYDYWSDSLKRSVLVESQADLISYGMGERSIVEIAEALEAGLPVSSLTYIPGTVCLVHREEDLGDAVRLPSYEELKAEKRKYAESFYTQYRNTDPFSGKRLAEPYGRKLFVLQNPPAKPLTQMEMDDIYALPFAGTYAPVYEQAGGIPAIREVKFSLVSCRGCFGGCSFCALTFHQGRIIQTRSHESLLAEAKRMTQNPDFKGYIHDVGGPTANFRKPSCTKQLTHGVCTNRQCLFPKPCQNLKADHKDYLSLLRKLRKLPGVKKVFIRSGIRYDYVMADPDDTFLRELCEYHVSGQLKVAPEHVSDRVLSRMGKPEFSIYQGFADRYKKMNEKLGKKQYLVPYLISSHPGSTLKDAIALAEAVRDMGYMPEQVQDFYPTPSTISTCMYYTGLDPRTMEDVAIIRNPHQKAMQRALIQYRDPANYDLVREALETAGRRDLIGYGPHCLIRPEKPKGSGPKAVISGQKNSCQKAAVGSQKNSGQKGKVASGQKKNSRKPIRNIHKKK</sequence>
<comment type="cofactor">
    <cofactor evidence="6">
        <name>[4Fe-4S] cluster</name>
        <dbReference type="ChEBI" id="CHEBI:49883"/>
    </cofactor>
    <text evidence="6">Binds 1 [4Fe-4S] cluster. The cluster is coordinated with 3 cysteines and an exchangeable S-adenosyl-L-methionine.</text>
</comment>
<dbReference type="EMBL" id="JAJEQR010000093">
    <property type="protein sequence ID" value="MCC2232737.1"/>
    <property type="molecule type" value="Genomic_DNA"/>
</dbReference>